<dbReference type="InterPro" id="IPR029058">
    <property type="entry name" value="AB_hydrolase_fold"/>
</dbReference>
<dbReference type="KEGG" id="fac:FACI_IFERC01G1585"/>
<dbReference type="RefSeq" id="WP_009887621.1">
    <property type="nucleotide sequence ID" value="NC_021592.1"/>
</dbReference>
<gene>
    <name evidence="5" type="ORF">FACI_IFERC00001G1585</name>
</gene>
<dbReference type="GeneID" id="16025771"/>
<evidence type="ECO:0000259" key="4">
    <source>
        <dbReference type="Pfam" id="PF00561"/>
    </source>
</evidence>
<sequence>MQPNNFRTIVQSLIMEVKENKVDIGGKSVYYISYERGNMRNFILLHDSTTTSNSWAGIDALRKIGQWGFNVYAPDFPGFGNSEANDSYNFGSSPSKGALFIKDFAESLFLSSINVVGPSVSAGVALKSLIDYPELINSSIIIGGLGVDHILNELNRIDKPVLILWGSRDNVVPVSHGLRYHDLIPSSTFVKINGAGHCVQIEKPDIFFNNIKKFITNL</sequence>
<dbReference type="Pfam" id="PF00561">
    <property type="entry name" value="Abhydrolase_1"/>
    <property type="match status" value="1"/>
</dbReference>
<dbReference type="EMBL" id="CP004145">
    <property type="protein sequence ID" value="AGO61565.1"/>
    <property type="molecule type" value="Genomic_DNA"/>
</dbReference>
<evidence type="ECO:0000256" key="1">
    <source>
        <dbReference type="ARBA" id="ARBA00004496"/>
    </source>
</evidence>
<dbReference type="GO" id="GO:0005737">
    <property type="term" value="C:cytoplasm"/>
    <property type="evidence" value="ECO:0007669"/>
    <property type="project" value="UniProtKB-SubCell"/>
</dbReference>
<dbReference type="SUPFAM" id="SSF53474">
    <property type="entry name" value="alpha/beta-Hydrolases"/>
    <property type="match status" value="1"/>
</dbReference>
<dbReference type="ESTHER" id="ferac-q41s54">
    <property type="family name" value="CIB-CCG1-interacting-factor-B"/>
</dbReference>
<comment type="subcellular location">
    <subcellularLocation>
        <location evidence="1">Cytoplasm</location>
    </subcellularLocation>
</comment>
<dbReference type="InterPro" id="IPR000073">
    <property type="entry name" value="AB_hydrolase_1"/>
</dbReference>
<dbReference type="GO" id="GO:0016787">
    <property type="term" value="F:hydrolase activity"/>
    <property type="evidence" value="ECO:0007669"/>
    <property type="project" value="UniProtKB-KW"/>
</dbReference>
<evidence type="ECO:0000256" key="2">
    <source>
        <dbReference type="ARBA" id="ARBA00022490"/>
    </source>
</evidence>
<proteinExistence type="inferred from homology"/>
<keyword evidence="6" id="KW-1185">Reference proteome</keyword>
<reference evidence="5 6" key="1">
    <citation type="journal article" date="2007" name="Proc. Natl. Acad. Sci. U.S.A.">
        <title>Genome dynamics in a natural archaeal population.</title>
        <authorList>
            <person name="Allen E.E."/>
            <person name="Tyson G.W."/>
            <person name="Whitaker R.J."/>
            <person name="Detter J.C."/>
            <person name="Richardson P.M."/>
            <person name="Banfield J.F."/>
        </authorList>
    </citation>
    <scope>NUCLEOTIDE SEQUENCE [LARGE SCALE GENOMIC DNA]</scope>
    <source>
        <strain evidence="6">fer1</strain>
    </source>
</reference>
<keyword evidence="5" id="KW-0378">Hydrolase</keyword>
<comment type="similarity">
    <text evidence="3">Belongs to the AB hydrolase superfamily. ABHD14 family.</text>
</comment>
<dbReference type="PRINTS" id="PR00111">
    <property type="entry name" value="ABHYDROLASE"/>
</dbReference>
<dbReference type="Proteomes" id="UP000014660">
    <property type="component" value="Chromosome"/>
</dbReference>
<name>S0ATR0_FERAC</name>
<dbReference type="Gene3D" id="3.40.50.1820">
    <property type="entry name" value="alpha/beta hydrolase"/>
    <property type="match status" value="1"/>
</dbReference>
<dbReference type="PANTHER" id="PTHR46197:SF3">
    <property type="entry name" value="AB HYDROLASE-1 DOMAIN-CONTAINING PROTEIN"/>
    <property type="match status" value="1"/>
</dbReference>
<feature type="domain" description="AB hydrolase-1" evidence="4">
    <location>
        <begin position="152"/>
        <end position="204"/>
    </location>
</feature>
<evidence type="ECO:0000313" key="5">
    <source>
        <dbReference type="EMBL" id="AGO61565.1"/>
    </source>
</evidence>
<accession>S0ATR0</accession>
<dbReference type="PANTHER" id="PTHR46197">
    <property type="entry name" value="PROTEIN ABHD14B-LIKE"/>
    <property type="match status" value="1"/>
</dbReference>
<evidence type="ECO:0000256" key="3">
    <source>
        <dbReference type="ARBA" id="ARBA00037942"/>
    </source>
</evidence>
<protein>
    <submittedName>
        <fullName evidence="5">Alpha/beta fold family hydrolase</fullName>
    </submittedName>
</protein>
<dbReference type="HOGENOM" id="CLU_020336_28_1_2"/>
<evidence type="ECO:0000313" key="6">
    <source>
        <dbReference type="Proteomes" id="UP000014660"/>
    </source>
</evidence>
<keyword evidence="2" id="KW-0963">Cytoplasm</keyword>
<dbReference type="AlphaFoldDB" id="S0ATR0"/>
<organism evidence="5 6">
    <name type="scientific">Ferroplasma acidarmanus Fer1</name>
    <dbReference type="NCBI Taxonomy" id="333146"/>
    <lineage>
        <taxon>Archaea</taxon>
        <taxon>Methanobacteriati</taxon>
        <taxon>Thermoplasmatota</taxon>
        <taxon>Thermoplasmata</taxon>
        <taxon>Thermoplasmatales</taxon>
        <taxon>Ferroplasmaceae</taxon>
        <taxon>Ferroplasma</taxon>
    </lineage>
</organism>